<feature type="transmembrane region" description="Helical" evidence="7">
    <location>
        <begin position="515"/>
        <end position="533"/>
    </location>
</feature>
<evidence type="ECO:0000256" key="1">
    <source>
        <dbReference type="ARBA" id="ARBA00004651"/>
    </source>
</evidence>
<dbReference type="Pfam" id="PF07662">
    <property type="entry name" value="Nucleos_tra2_C"/>
    <property type="match status" value="1"/>
</dbReference>
<dbReference type="AlphaFoldDB" id="A0A9D4CBY5"/>
<accession>A0A9D4CBY5</accession>
<sequence length="707" mass="79222">MEKTFCFERRSCILHQQKIMDQKRPEAKEVQIELKSIRRVQGDPPSYDGAGSCPRGRDNPAYDAKDGTWEGRQSTGAHMNDVSVEILQANGIRKRGSPDEVTHAVPKGDGMKLEFDLDQYEESSDDEEDEYDHKLARAVGTAQRAIWNYFRMNKIVFWIVVAVVLTMLYTAYFLYAIIKFFDKSDEEMVRLLWFTVFVACFAAAKISWDKSLERNWDSARMSEKIRERFERLPHHDKVGTIVYWFLVIGTTVFFIIFVIVDIAIDHPDNLRSAFGMAVFVLLFYIFSYKPSKVQFRPVFWGLALQFYFALLILRTTWGYNAFDWLGKRVSEFLAHTDAGSIFVFGEAYTMHFFALKVLTVIIFFSSFISMLYYAGVMQFVIRHIARFLAFCLGTSPTESLNAAGNIFIGQSEAPLMIRPFLKEMTRSEIHAVCTGGFATIAGSVMAAYILMGVSPNHLLSASVMSAPAALAMAKLFWPETKKSKANADAVYNMARGTEHNIIEAASNGASISIKLISNVAVNLIAFIAILNFVNETLRWFGKRVHMTDPELTFSLVCSYLFYPIPWLMGCDTGDVFKVASLIGTKTFLNEFVAYKELSVYIKNRAVLDKYAANPNATWSYISDGITLGNGTTLAGGIISDRSTVIATYALCGFSNLTSIGIMIGALGAMAPNRKKDITKVVVRAMIAGNVACFMTACIAGLLYKSDM</sequence>
<keyword evidence="5 7" id="KW-1133">Transmembrane helix</keyword>
<feature type="transmembrane region" description="Helical" evidence="7">
    <location>
        <begin position="645"/>
        <end position="668"/>
    </location>
</feature>
<name>A0A9D4CBY5_DREPO</name>
<feature type="transmembrane region" description="Helical" evidence="7">
    <location>
        <begin position="352"/>
        <end position="374"/>
    </location>
</feature>
<dbReference type="PANTHER" id="PTHR10590">
    <property type="entry name" value="SODIUM/NUCLEOSIDE COTRANSPORTER"/>
    <property type="match status" value="1"/>
</dbReference>
<evidence type="ECO:0000259" key="10">
    <source>
        <dbReference type="Pfam" id="PF07662"/>
    </source>
</evidence>
<evidence type="ECO:0000256" key="8">
    <source>
        <dbReference type="SAM" id="MobiDB-lite"/>
    </source>
</evidence>
<dbReference type="InterPro" id="IPR018270">
    <property type="entry name" value="C_nuclsd_transpt_met_bac"/>
</dbReference>
<reference evidence="12" key="1">
    <citation type="journal article" date="2019" name="bioRxiv">
        <title>The Genome of the Zebra Mussel, Dreissena polymorpha: A Resource for Invasive Species Research.</title>
        <authorList>
            <person name="McCartney M.A."/>
            <person name="Auch B."/>
            <person name="Kono T."/>
            <person name="Mallez S."/>
            <person name="Zhang Y."/>
            <person name="Obille A."/>
            <person name="Becker A."/>
            <person name="Abrahante J.E."/>
            <person name="Garbe J."/>
            <person name="Badalamenti J.P."/>
            <person name="Herman A."/>
            <person name="Mangelson H."/>
            <person name="Liachko I."/>
            <person name="Sullivan S."/>
            <person name="Sone E.D."/>
            <person name="Koren S."/>
            <person name="Silverstein K.A.T."/>
            <person name="Beckman K.B."/>
            <person name="Gohl D.M."/>
        </authorList>
    </citation>
    <scope>NUCLEOTIDE SEQUENCE</scope>
    <source>
        <strain evidence="12">Duluth1</strain>
        <tissue evidence="12">Whole animal</tissue>
    </source>
</reference>
<feature type="domain" description="Nucleoside transporter/FeoB GTPase Gate" evidence="11">
    <location>
        <begin position="354"/>
        <end position="452"/>
    </location>
</feature>
<dbReference type="InterPro" id="IPR011657">
    <property type="entry name" value="CNT_C_dom"/>
</dbReference>
<dbReference type="PANTHER" id="PTHR10590:SF4">
    <property type="entry name" value="SOLUTE CARRIER FAMILY 28 MEMBER 3"/>
    <property type="match status" value="1"/>
</dbReference>
<dbReference type="Pfam" id="PF01773">
    <property type="entry name" value="Nucleos_tra2_N"/>
    <property type="match status" value="1"/>
</dbReference>
<evidence type="ECO:0000259" key="11">
    <source>
        <dbReference type="Pfam" id="PF07670"/>
    </source>
</evidence>
<feature type="transmembrane region" description="Helical" evidence="7">
    <location>
        <begin position="429"/>
        <end position="451"/>
    </location>
</feature>
<evidence type="ECO:0000256" key="4">
    <source>
        <dbReference type="ARBA" id="ARBA00022692"/>
    </source>
</evidence>
<feature type="transmembrane region" description="Helical" evidence="7">
    <location>
        <begin position="155"/>
        <end position="178"/>
    </location>
</feature>
<keyword evidence="13" id="KW-1185">Reference proteome</keyword>
<keyword evidence="4 7" id="KW-0812">Transmembrane</keyword>
<gene>
    <name evidence="12" type="ORF">DPMN_064268</name>
</gene>
<dbReference type="InterPro" id="IPR011642">
    <property type="entry name" value="Gate_dom"/>
</dbReference>
<evidence type="ECO:0000256" key="5">
    <source>
        <dbReference type="ARBA" id="ARBA00022989"/>
    </source>
</evidence>
<dbReference type="InterPro" id="IPR002668">
    <property type="entry name" value="CNT_N_dom"/>
</dbReference>
<feature type="domain" description="Concentrative nucleoside transporter N-terminal" evidence="9">
    <location>
        <begin position="274"/>
        <end position="346"/>
    </location>
</feature>
<dbReference type="GO" id="GO:0005415">
    <property type="term" value="F:nucleoside:sodium symporter activity"/>
    <property type="evidence" value="ECO:0007669"/>
    <property type="project" value="TreeGrafter"/>
</dbReference>
<feature type="transmembrane region" description="Helical" evidence="7">
    <location>
        <begin position="270"/>
        <end position="286"/>
    </location>
</feature>
<comment type="caution">
    <text evidence="12">The sequence shown here is derived from an EMBL/GenBank/DDBJ whole genome shotgun (WGS) entry which is preliminary data.</text>
</comment>
<keyword evidence="7" id="KW-0813">Transport</keyword>
<feature type="domain" description="Concentrative nucleoside transporter C-terminal" evidence="10">
    <location>
        <begin position="457"/>
        <end position="700"/>
    </location>
</feature>
<protein>
    <recommendedName>
        <fullName evidence="7">Sodium/nucleoside cotransporter</fullName>
    </recommendedName>
</protein>
<keyword evidence="3" id="KW-1003">Cell membrane</keyword>
<feature type="region of interest" description="Disordered" evidence="8">
    <location>
        <begin position="36"/>
        <end position="63"/>
    </location>
</feature>
<evidence type="ECO:0000256" key="2">
    <source>
        <dbReference type="ARBA" id="ARBA00009033"/>
    </source>
</evidence>
<evidence type="ECO:0000313" key="12">
    <source>
        <dbReference type="EMBL" id="KAH3721346.1"/>
    </source>
</evidence>
<feature type="transmembrane region" description="Helical" evidence="7">
    <location>
        <begin position="680"/>
        <end position="703"/>
    </location>
</feature>
<comment type="subcellular location">
    <subcellularLocation>
        <location evidence="1">Cell membrane</location>
        <topology evidence="1">Multi-pass membrane protein</topology>
    </subcellularLocation>
</comment>
<evidence type="ECO:0000256" key="6">
    <source>
        <dbReference type="ARBA" id="ARBA00023136"/>
    </source>
</evidence>
<evidence type="ECO:0000256" key="3">
    <source>
        <dbReference type="ARBA" id="ARBA00022475"/>
    </source>
</evidence>
<feature type="transmembrane region" description="Helical" evidence="7">
    <location>
        <begin position="298"/>
        <end position="317"/>
    </location>
</feature>
<comment type="similarity">
    <text evidence="2 7">Belongs to the concentrative nucleoside transporter (CNT) (TC 2.A.41) family.</text>
</comment>
<dbReference type="InterPro" id="IPR008276">
    <property type="entry name" value="C_nuclsd_transpt"/>
</dbReference>
<feature type="transmembrane region" description="Helical" evidence="7">
    <location>
        <begin position="190"/>
        <end position="208"/>
    </location>
</feature>
<evidence type="ECO:0000256" key="7">
    <source>
        <dbReference type="RuleBase" id="RU362018"/>
    </source>
</evidence>
<proteinExistence type="inferred from homology"/>
<keyword evidence="6 7" id="KW-0472">Membrane</keyword>
<dbReference type="Proteomes" id="UP000828390">
    <property type="component" value="Unassembled WGS sequence"/>
</dbReference>
<evidence type="ECO:0000259" key="9">
    <source>
        <dbReference type="Pfam" id="PF01773"/>
    </source>
</evidence>
<dbReference type="GO" id="GO:0005886">
    <property type="term" value="C:plasma membrane"/>
    <property type="evidence" value="ECO:0007669"/>
    <property type="project" value="UniProtKB-SubCell"/>
</dbReference>
<feature type="transmembrane region" description="Helical" evidence="7">
    <location>
        <begin position="241"/>
        <end position="264"/>
    </location>
</feature>
<evidence type="ECO:0000313" key="13">
    <source>
        <dbReference type="Proteomes" id="UP000828390"/>
    </source>
</evidence>
<dbReference type="NCBIfam" id="TIGR00804">
    <property type="entry name" value="nupC"/>
    <property type="match status" value="1"/>
</dbReference>
<reference evidence="12" key="2">
    <citation type="submission" date="2020-11" db="EMBL/GenBank/DDBJ databases">
        <authorList>
            <person name="McCartney M.A."/>
            <person name="Auch B."/>
            <person name="Kono T."/>
            <person name="Mallez S."/>
            <person name="Becker A."/>
            <person name="Gohl D.M."/>
            <person name="Silverstein K.A.T."/>
            <person name="Koren S."/>
            <person name="Bechman K.B."/>
            <person name="Herman A."/>
            <person name="Abrahante J.E."/>
            <person name="Garbe J."/>
        </authorList>
    </citation>
    <scope>NUCLEOTIDE SEQUENCE</scope>
    <source>
        <strain evidence="12">Duluth1</strain>
        <tissue evidence="12">Whole animal</tissue>
    </source>
</reference>
<dbReference type="EMBL" id="JAIWYP010000013">
    <property type="protein sequence ID" value="KAH3721346.1"/>
    <property type="molecule type" value="Genomic_DNA"/>
</dbReference>
<organism evidence="12 13">
    <name type="scientific">Dreissena polymorpha</name>
    <name type="common">Zebra mussel</name>
    <name type="synonym">Mytilus polymorpha</name>
    <dbReference type="NCBI Taxonomy" id="45954"/>
    <lineage>
        <taxon>Eukaryota</taxon>
        <taxon>Metazoa</taxon>
        <taxon>Spiralia</taxon>
        <taxon>Lophotrochozoa</taxon>
        <taxon>Mollusca</taxon>
        <taxon>Bivalvia</taxon>
        <taxon>Autobranchia</taxon>
        <taxon>Heteroconchia</taxon>
        <taxon>Euheterodonta</taxon>
        <taxon>Imparidentia</taxon>
        <taxon>Neoheterodontei</taxon>
        <taxon>Myida</taxon>
        <taxon>Dreissenoidea</taxon>
        <taxon>Dreissenidae</taxon>
        <taxon>Dreissena</taxon>
    </lineage>
</organism>
<dbReference type="Pfam" id="PF07670">
    <property type="entry name" value="Gate"/>
    <property type="match status" value="1"/>
</dbReference>